<dbReference type="AlphaFoldDB" id="A0A1M7PMR7"/>
<keyword evidence="2" id="KW-1185">Reference proteome</keyword>
<accession>A0A1M7PMR7</accession>
<gene>
    <name evidence="1" type="ORF">SAMN05444272_4526</name>
</gene>
<dbReference type="RefSeq" id="WP_073015651.1">
    <property type="nucleotide sequence ID" value="NZ_FRBW01000009.1"/>
</dbReference>
<reference evidence="1 2" key="1">
    <citation type="submission" date="2016-11" db="EMBL/GenBank/DDBJ databases">
        <authorList>
            <person name="Jaros S."/>
            <person name="Januszkiewicz K."/>
            <person name="Wedrychowicz H."/>
        </authorList>
    </citation>
    <scope>NUCLEOTIDE SEQUENCE [LARGE SCALE GENOMIC DNA]</scope>
    <source>
        <strain evidence="1 2">DSM 22153</strain>
    </source>
</reference>
<protein>
    <submittedName>
        <fullName evidence="1">Uncharacterized protein</fullName>
    </submittedName>
</protein>
<dbReference type="SUPFAM" id="SSF109604">
    <property type="entry name" value="HD-domain/PDEase-like"/>
    <property type="match status" value="1"/>
</dbReference>
<organism evidence="1 2">
    <name type="scientific">Roseibium suaedae</name>
    <dbReference type="NCBI Taxonomy" id="735517"/>
    <lineage>
        <taxon>Bacteria</taxon>
        <taxon>Pseudomonadati</taxon>
        <taxon>Pseudomonadota</taxon>
        <taxon>Alphaproteobacteria</taxon>
        <taxon>Hyphomicrobiales</taxon>
        <taxon>Stappiaceae</taxon>
        <taxon>Roseibium</taxon>
    </lineage>
</organism>
<name>A0A1M7PMR7_9HYPH</name>
<evidence type="ECO:0000313" key="2">
    <source>
        <dbReference type="Proteomes" id="UP000186002"/>
    </source>
</evidence>
<dbReference type="EMBL" id="FRBW01000009">
    <property type="protein sequence ID" value="SHN18583.1"/>
    <property type="molecule type" value="Genomic_DNA"/>
</dbReference>
<sequence length="212" mass="23241">MIRPQIPLERAQPAIMYLTASGRCLDLMNLSAADIHWPDLVAALVRIPRFNGATGFVSYSLAQHCCHAYDFASAKMKPLALLNDFWKAYLGELSRPAVSYLGHMSGSAKLFRDTFQLARDELSAPIFEAAGIQPPADQKAFNKEQAELAWLGGKLLATEMRDLVPAGAIERQDFIVRTGPFPKVLKAWGPDKARTELEARLSAIGVASVTRG</sequence>
<dbReference type="Gene3D" id="1.10.3210.10">
    <property type="entry name" value="Hypothetical protein af1432"/>
    <property type="match status" value="1"/>
</dbReference>
<proteinExistence type="predicted"/>
<dbReference type="STRING" id="735517.SAMN05444272_4526"/>
<dbReference type="Proteomes" id="UP000186002">
    <property type="component" value="Unassembled WGS sequence"/>
</dbReference>
<evidence type="ECO:0000313" key="1">
    <source>
        <dbReference type="EMBL" id="SHN18583.1"/>
    </source>
</evidence>
<dbReference type="OrthoDB" id="1099791at2"/>